<dbReference type="InterPro" id="IPR040213">
    <property type="entry name" value="GIR2-like"/>
</dbReference>
<dbReference type="GO" id="GO:0010468">
    <property type="term" value="P:regulation of gene expression"/>
    <property type="evidence" value="ECO:0007669"/>
    <property type="project" value="UniProtKB-ARBA"/>
</dbReference>
<dbReference type="Gene3D" id="3.10.110.10">
    <property type="entry name" value="Ubiquitin Conjugating Enzyme"/>
    <property type="match status" value="1"/>
</dbReference>
<sequence>MSEETTEERQDNELAALQAIYGEDVTDNRTSVQSKAWRPLDIQLKLYPHRNSEIKDVDCYIILNVKCCSSYPDKPPKISFKKIHGLSTDNGNKLLSELKALASQHCGEVMIFELSQHVQQFLHDHHKPILSCYEEMLIQKREMEQSKLHNIQSKTNEEVLKQVQSVSELRKVQNLN</sequence>
<name>A0A9N9R4P7_9NEOP</name>
<evidence type="ECO:0000259" key="1">
    <source>
        <dbReference type="PROSITE" id="PS50908"/>
    </source>
</evidence>
<dbReference type="InterPro" id="IPR006575">
    <property type="entry name" value="RWD_dom"/>
</dbReference>
<dbReference type="GO" id="GO:0033554">
    <property type="term" value="P:cellular response to stress"/>
    <property type="evidence" value="ECO:0007669"/>
    <property type="project" value="UniProtKB-ARBA"/>
</dbReference>
<dbReference type="OrthoDB" id="6778822at2759"/>
<dbReference type="FunFam" id="3.10.110.10:FF:000050">
    <property type="entry name" value="eIF-2-alpha kinase GCN2"/>
    <property type="match status" value="1"/>
</dbReference>
<reference evidence="2" key="2">
    <citation type="submission" date="2022-10" db="EMBL/GenBank/DDBJ databases">
        <authorList>
            <consortium name="ENA_rothamsted_submissions"/>
            <consortium name="culmorum"/>
            <person name="King R."/>
        </authorList>
    </citation>
    <scope>NUCLEOTIDE SEQUENCE</scope>
</reference>
<dbReference type="GO" id="GO:0051246">
    <property type="term" value="P:regulation of protein metabolic process"/>
    <property type="evidence" value="ECO:0007669"/>
    <property type="project" value="UniProtKB-ARBA"/>
</dbReference>
<evidence type="ECO:0000313" key="2">
    <source>
        <dbReference type="EMBL" id="CAG9789486.1"/>
    </source>
</evidence>
<dbReference type="PANTHER" id="PTHR12292">
    <property type="entry name" value="RWD DOMAIN-CONTAINING PROTEIN"/>
    <property type="match status" value="1"/>
</dbReference>
<reference evidence="2" key="1">
    <citation type="submission" date="2021-12" db="EMBL/GenBank/DDBJ databases">
        <authorList>
            <person name="King R."/>
        </authorList>
    </citation>
    <scope>NUCLEOTIDE SEQUENCE</scope>
</reference>
<dbReference type="SUPFAM" id="SSF54495">
    <property type="entry name" value="UBC-like"/>
    <property type="match status" value="1"/>
</dbReference>
<feature type="domain" description="RWD" evidence="1">
    <location>
        <begin position="12"/>
        <end position="125"/>
    </location>
</feature>
<gene>
    <name evidence="2" type="ORF">DIATSA_LOCUS7216</name>
</gene>
<keyword evidence="3" id="KW-1185">Reference proteome</keyword>
<dbReference type="Proteomes" id="UP001153714">
    <property type="component" value="Chromosome 2"/>
</dbReference>
<proteinExistence type="predicted"/>
<dbReference type="InterPro" id="IPR016135">
    <property type="entry name" value="UBQ-conjugating_enzyme/RWD"/>
</dbReference>
<dbReference type="EMBL" id="OU893333">
    <property type="protein sequence ID" value="CAG9789486.1"/>
    <property type="molecule type" value="Genomic_DNA"/>
</dbReference>
<dbReference type="CDD" id="cd23823">
    <property type="entry name" value="RWD_GCN2"/>
    <property type="match status" value="1"/>
</dbReference>
<dbReference type="GO" id="GO:0009893">
    <property type="term" value="P:positive regulation of metabolic process"/>
    <property type="evidence" value="ECO:0007669"/>
    <property type="project" value="UniProtKB-ARBA"/>
</dbReference>
<accession>A0A9N9R4P7</accession>
<dbReference type="PROSITE" id="PS50908">
    <property type="entry name" value="RWD"/>
    <property type="match status" value="1"/>
</dbReference>
<dbReference type="Pfam" id="PF05773">
    <property type="entry name" value="RWD"/>
    <property type="match status" value="1"/>
</dbReference>
<evidence type="ECO:0000313" key="3">
    <source>
        <dbReference type="Proteomes" id="UP001153714"/>
    </source>
</evidence>
<dbReference type="SMART" id="SM00591">
    <property type="entry name" value="RWD"/>
    <property type="match status" value="1"/>
</dbReference>
<dbReference type="AlphaFoldDB" id="A0A9N9R4P7"/>
<protein>
    <recommendedName>
        <fullName evidence="1">RWD domain-containing protein</fullName>
    </recommendedName>
</protein>
<organism evidence="2 3">
    <name type="scientific">Diatraea saccharalis</name>
    <name type="common">sugarcane borer</name>
    <dbReference type="NCBI Taxonomy" id="40085"/>
    <lineage>
        <taxon>Eukaryota</taxon>
        <taxon>Metazoa</taxon>
        <taxon>Ecdysozoa</taxon>
        <taxon>Arthropoda</taxon>
        <taxon>Hexapoda</taxon>
        <taxon>Insecta</taxon>
        <taxon>Pterygota</taxon>
        <taxon>Neoptera</taxon>
        <taxon>Endopterygota</taxon>
        <taxon>Lepidoptera</taxon>
        <taxon>Glossata</taxon>
        <taxon>Ditrysia</taxon>
        <taxon>Pyraloidea</taxon>
        <taxon>Crambidae</taxon>
        <taxon>Crambinae</taxon>
        <taxon>Diatraea</taxon>
    </lineage>
</organism>